<evidence type="ECO:0000313" key="2">
    <source>
        <dbReference type="EMBL" id="TDQ08801.1"/>
    </source>
</evidence>
<evidence type="ECO:0000313" key="3">
    <source>
        <dbReference type="Proteomes" id="UP000295620"/>
    </source>
</evidence>
<keyword evidence="1" id="KW-1133">Transmembrane helix</keyword>
<keyword evidence="1" id="KW-0812">Transmembrane</keyword>
<dbReference type="Proteomes" id="UP000295620">
    <property type="component" value="Unassembled WGS sequence"/>
</dbReference>
<dbReference type="OrthoDB" id="5706484at2"/>
<accession>A0A4R6SWM5</accession>
<dbReference type="RefSeq" id="WP_133577145.1">
    <property type="nucleotide sequence ID" value="NZ_SNYC01000005.1"/>
</dbReference>
<proteinExistence type="predicted"/>
<keyword evidence="1" id="KW-0472">Membrane</keyword>
<feature type="transmembrane region" description="Helical" evidence="1">
    <location>
        <begin position="48"/>
        <end position="66"/>
    </location>
</feature>
<feature type="transmembrane region" description="Helical" evidence="1">
    <location>
        <begin position="153"/>
        <end position="172"/>
    </location>
</feature>
<reference evidence="2 3" key="1">
    <citation type="submission" date="2019-03" db="EMBL/GenBank/DDBJ databases">
        <title>Genomic Encyclopedia of Archaeal and Bacterial Type Strains, Phase II (KMG-II): from individual species to whole genera.</title>
        <authorList>
            <person name="Goeker M."/>
        </authorList>
    </citation>
    <scope>NUCLEOTIDE SEQUENCE [LARGE SCALE GENOMIC DNA]</scope>
    <source>
        <strain evidence="2 3">DSM 19035</strain>
    </source>
</reference>
<dbReference type="EMBL" id="SNYC01000005">
    <property type="protein sequence ID" value="TDQ08801.1"/>
    <property type="molecule type" value="Genomic_DNA"/>
</dbReference>
<name>A0A4R6SWM5_9SPHI</name>
<organism evidence="2 3">
    <name type="scientific">Pedobacter metabolipauper</name>
    <dbReference type="NCBI Taxonomy" id="425513"/>
    <lineage>
        <taxon>Bacteria</taxon>
        <taxon>Pseudomonadati</taxon>
        <taxon>Bacteroidota</taxon>
        <taxon>Sphingobacteriia</taxon>
        <taxon>Sphingobacteriales</taxon>
        <taxon>Sphingobacteriaceae</taxon>
        <taxon>Pedobacter</taxon>
    </lineage>
</organism>
<evidence type="ECO:0000256" key="1">
    <source>
        <dbReference type="SAM" id="Phobius"/>
    </source>
</evidence>
<dbReference type="AlphaFoldDB" id="A0A4R6SWM5"/>
<feature type="transmembrane region" description="Helical" evidence="1">
    <location>
        <begin position="72"/>
        <end position="93"/>
    </location>
</feature>
<protein>
    <submittedName>
        <fullName evidence="2">Uncharacterized protein</fullName>
    </submittedName>
</protein>
<gene>
    <name evidence="2" type="ORF">ATK78_3319</name>
</gene>
<comment type="caution">
    <text evidence="2">The sequence shown here is derived from an EMBL/GenBank/DDBJ whole genome shotgun (WGS) entry which is preliminary data.</text>
</comment>
<keyword evidence="3" id="KW-1185">Reference proteome</keyword>
<sequence>MEELAIRQLWDNYDKKLEQSIQLNRKIIRQMLLQKIEHRINAFKRSHITTIVIGILWVALLVFLLANSRSNTYFLISVGFIGLFNVYAVAIYLRHLVMVNQVDLTCSVKETQRKISALQISFINEGRVLFLQAPFYCTFWYNDDLVANGSTPFWIINLSVVAFFTVISIYLFTTATYKNIHRPWVRTILESFGGKAFASTIKLLEEMEENEN</sequence>